<feature type="region of interest" description="Disordered" evidence="7">
    <location>
        <begin position="502"/>
        <end position="525"/>
    </location>
</feature>
<dbReference type="RefSeq" id="XP_023791402.1">
    <property type="nucleotide sequence ID" value="XM_023935634.1"/>
</dbReference>
<dbReference type="OrthoDB" id="542013at2759"/>
<evidence type="ECO:0000313" key="11">
    <source>
        <dbReference type="Proteomes" id="UP000694410"/>
    </source>
</evidence>
<evidence type="ECO:0000256" key="4">
    <source>
        <dbReference type="ARBA" id="ARBA00056295"/>
    </source>
</evidence>
<protein>
    <recommendedName>
        <fullName evidence="6">Protein tyrosine phosphatase domain-containing protein 1</fullName>
    </recommendedName>
</protein>
<keyword evidence="1" id="KW-0970">Cilium biogenesis/degradation</keyword>
<proteinExistence type="inferred from homology"/>
<dbReference type="InterPro" id="IPR000387">
    <property type="entry name" value="Tyr_Pase_dom"/>
</dbReference>
<evidence type="ECO:0000313" key="10">
    <source>
        <dbReference type="Ensembl" id="ENSCCEP00000000184.1"/>
    </source>
</evidence>
<feature type="domain" description="Tyrosine-protein phosphatase" evidence="8">
    <location>
        <begin position="248"/>
        <end position="419"/>
    </location>
</feature>
<evidence type="ECO:0000259" key="9">
    <source>
        <dbReference type="PROSITE" id="PS50056"/>
    </source>
</evidence>
<evidence type="ECO:0000256" key="1">
    <source>
        <dbReference type="ARBA" id="ARBA00022794"/>
    </source>
</evidence>
<dbReference type="InterPro" id="IPR050561">
    <property type="entry name" value="PTP"/>
</dbReference>
<dbReference type="PROSITE" id="PS50054">
    <property type="entry name" value="TYR_PHOSPHATASE_DUAL"/>
    <property type="match status" value="1"/>
</dbReference>
<evidence type="ECO:0000256" key="3">
    <source>
        <dbReference type="ARBA" id="ARBA00022912"/>
    </source>
</evidence>
<reference evidence="10" key="1">
    <citation type="submission" date="2025-08" db="UniProtKB">
        <authorList>
            <consortium name="Ensembl"/>
        </authorList>
    </citation>
    <scope>IDENTIFICATION</scope>
</reference>
<keyword evidence="11" id="KW-1185">Reference proteome</keyword>
<dbReference type="FunFam" id="3.90.190.10:FF:000027">
    <property type="entry name" value="Protein tyrosine phosphatase domain containing 1"/>
    <property type="match status" value="1"/>
</dbReference>
<feature type="domain" description="Tyrosine specific protein phosphatases" evidence="9">
    <location>
        <begin position="334"/>
        <end position="401"/>
    </location>
</feature>
<dbReference type="PROSITE" id="PS50056">
    <property type="entry name" value="TYR_PHOSPHATASE_2"/>
    <property type="match status" value="1"/>
</dbReference>
<dbReference type="InterPro" id="IPR016130">
    <property type="entry name" value="Tyr_Pase_AS"/>
</dbReference>
<feature type="region of interest" description="Disordered" evidence="7">
    <location>
        <begin position="676"/>
        <end position="705"/>
    </location>
</feature>
<dbReference type="SUPFAM" id="SSF52799">
    <property type="entry name" value="(Phosphotyrosine protein) phosphatases II"/>
    <property type="match status" value="1"/>
</dbReference>
<dbReference type="CDD" id="cd14506">
    <property type="entry name" value="PTP_PTPDC1"/>
    <property type="match status" value="1"/>
</dbReference>
<reference evidence="10" key="2">
    <citation type="submission" date="2025-09" db="UniProtKB">
        <authorList>
            <consortium name="Ensembl"/>
        </authorList>
    </citation>
    <scope>IDENTIFICATION</scope>
</reference>
<dbReference type="PANTHER" id="PTHR23339">
    <property type="entry name" value="TYROSINE SPECIFIC PROTEIN PHOSPHATASE AND DUAL SPECIFICITY PROTEIN PHOSPHATASE"/>
    <property type="match status" value="1"/>
</dbReference>
<dbReference type="InterPro" id="IPR029021">
    <property type="entry name" value="Prot-tyrosine_phosphatase-like"/>
</dbReference>
<feature type="compositionally biased region" description="Basic and acidic residues" evidence="7">
    <location>
        <begin position="502"/>
        <end position="514"/>
    </location>
</feature>
<dbReference type="PROSITE" id="PS00383">
    <property type="entry name" value="TYR_PHOSPHATASE_1"/>
    <property type="match status" value="1"/>
</dbReference>
<evidence type="ECO:0000256" key="6">
    <source>
        <dbReference type="ARBA" id="ARBA00072096"/>
    </source>
</evidence>
<keyword evidence="2" id="KW-0378">Hydrolase</keyword>
<dbReference type="InterPro" id="IPR000340">
    <property type="entry name" value="Dual-sp_phosphatase_cat-dom"/>
</dbReference>
<dbReference type="Pfam" id="PF00782">
    <property type="entry name" value="DSPc"/>
    <property type="match status" value="1"/>
</dbReference>
<evidence type="ECO:0000256" key="2">
    <source>
        <dbReference type="ARBA" id="ARBA00022801"/>
    </source>
</evidence>
<dbReference type="Ensembl" id="ENSCCET00000000391.1">
    <property type="protein sequence ID" value="ENSCCEP00000000184.1"/>
    <property type="gene ID" value="ENSCCEG00000000293.1"/>
</dbReference>
<evidence type="ECO:0000256" key="5">
    <source>
        <dbReference type="ARBA" id="ARBA00060867"/>
    </source>
</evidence>
<keyword evidence="3" id="KW-0904">Protein phosphatase</keyword>
<evidence type="ECO:0000256" key="7">
    <source>
        <dbReference type="SAM" id="MobiDB-lite"/>
    </source>
</evidence>
<dbReference type="InterPro" id="IPR003595">
    <property type="entry name" value="Tyr_Pase_cat"/>
</dbReference>
<dbReference type="Proteomes" id="UP000694410">
    <property type="component" value="Unplaced"/>
</dbReference>
<gene>
    <name evidence="10" type="primary">PTPDC1</name>
</gene>
<sequence>MAAGVLLQNEQPYSSLIESSVYLANMSSAPFENYLLDTQLFSSSGGTVCPEQTQSLWKGAARGWLAAAPASSVSMATLSPGTSCRASSGMLRSAPATSALSNFPCAQSAPGCGARRSWGRAAMQPSPRRRSAVSIFSHFFQGRRHSSSDPLLRLSQRRRSSVVELLSSSTHRVMVALSSLSPEELDATFPEKKRSLRRPTAKYTKMGERLRHVIPGHMQCSMACGGRACKYENPARWTQNEQAIKGLYSSWITDNILAMARPSTELIEKYNIIEQFERCGIKTIINLQRPGEHASCGNPLEQESGFTYLPEAFMEAGIYFYNFGWKDYGVASLTTILDMVKVMSFALQEGRVAVHCHAGLGRTGVLIACYLVFATRMSADQAIVFVRAKRPNSIQTRGQLLCVREFSQFLVPLRNVFACCEPKAHAVTLSQYLTRQRHLLHGYESRHLKHVPKLVHLVCKLLLDLAENRQVVEAELLDIPDLSAEIEKTVSQLEPTELERELVRHDSDASDSSHVHSSALDTQDSHCSLGHECDSFCERRNVECLQPFTLLRRRLSYSESDLRRTEFLAEHDDTAWIVPAQMLVNNKPKQNSGEECSATGEVKPRLELNKEALVHNTCMFWSQGRFSLDGQRDVSYHRRNSAREVQRSRTFSSGLASIHNPKEPVMLRHSFANKTDHRKDHKTNIYGRRVHTSEDSDSSSSSSKVNFTIGYESQGSREVSETIPHIVLQSELSLEARRVLAAKALADINEFLGEDEVKQKVEMWQKELNSRDGAWDKICTERDPFILCSLMWSWIEQLKEPIISKDDIDMLAKNCTESQDALYLLGKEQCQTILCILHCVVNLQVLPADVEEALLARAIKAFTKTSFDSENGPYVYNTLKTVLKQALEEKRKSIKEGTENTS</sequence>
<dbReference type="KEGG" id="ccae:111935254"/>
<dbReference type="Gene3D" id="3.90.190.10">
    <property type="entry name" value="Protein tyrosine phosphatase superfamily"/>
    <property type="match status" value="1"/>
</dbReference>
<dbReference type="CTD" id="138639"/>
<name>A0A8C0TZ94_CYACU</name>
<dbReference type="GO" id="GO:0004725">
    <property type="term" value="F:protein tyrosine phosphatase activity"/>
    <property type="evidence" value="ECO:0007669"/>
    <property type="project" value="InterPro"/>
</dbReference>
<evidence type="ECO:0000259" key="8">
    <source>
        <dbReference type="PROSITE" id="PS50054"/>
    </source>
</evidence>
<dbReference type="InterPro" id="IPR020422">
    <property type="entry name" value="TYR_PHOSPHATASE_DUAL_dom"/>
</dbReference>
<comment type="similarity">
    <text evidence="5">Belongs to the protein-tyrosine phosphatase family. Non-receptor class PTPDC1 subfamily.</text>
</comment>
<comment type="function">
    <text evidence="4">May play roles in cilia formation and/or maintenance.</text>
</comment>
<dbReference type="GO" id="GO:0060271">
    <property type="term" value="P:cilium assembly"/>
    <property type="evidence" value="ECO:0007669"/>
    <property type="project" value="InterPro"/>
</dbReference>
<organism evidence="10 11">
    <name type="scientific">Cyanistes caeruleus</name>
    <name type="common">Eurasian blue tit</name>
    <name type="synonym">Parus caeruleus</name>
    <dbReference type="NCBI Taxonomy" id="156563"/>
    <lineage>
        <taxon>Eukaryota</taxon>
        <taxon>Metazoa</taxon>
        <taxon>Chordata</taxon>
        <taxon>Craniata</taxon>
        <taxon>Vertebrata</taxon>
        <taxon>Euteleostomi</taxon>
        <taxon>Archelosauria</taxon>
        <taxon>Archosauria</taxon>
        <taxon>Dinosauria</taxon>
        <taxon>Saurischia</taxon>
        <taxon>Theropoda</taxon>
        <taxon>Coelurosauria</taxon>
        <taxon>Aves</taxon>
        <taxon>Neognathae</taxon>
        <taxon>Neoaves</taxon>
        <taxon>Telluraves</taxon>
        <taxon>Australaves</taxon>
        <taxon>Passeriformes</taxon>
        <taxon>Paridae</taxon>
        <taxon>Cyanistes</taxon>
    </lineage>
</organism>
<dbReference type="InterPro" id="IPR049573">
    <property type="entry name" value="PTPDC1_PTP"/>
</dbReference>
<dbReference type="GeneID" id="111935254"/>
<accession>A0A8C0TZ94</accession>
<dbReference type="SMART" id="SM00195">
    <property type="entry name" value="DSPc"/>
    <property type="match status" value="1"/>
</dbReference>
<dbReference type="AlphaFoldDB" id="A0A8C0TZ94"/>
<dbReference type="SMART" id="SM00404">
    <property type="entry name" value="PTPc_motif"/>
    <property type="match status" value="1"/>
</dbReference>